<dbReference type="Pfam" id="PF09343">
    <property type="entry name" value="DUF2460"/>
    <property type="match status" value="1"/>
</dbReference>
<feature type="domain" description="DUF2460" evidence="1">
    <location>
        <begin position="62"/>
        <end position="114"/>
    </location>
</feature>
<name>A0ABS0KQA3_PSENT</name>
<dbReference type="InterPro" id="IPR042302">
    <property type="entry name" value="E1_FCCH_sf"/>
</dbReference>
<comment type="caution">
    <text evidence="2">The sequence shown here is derived from an EMBL/GenBank/DDBJ whole genome shotgun (WGS) entry which is preliminary data.</text>
</comment>
<gene>
    <name evidence="2" type="ORF">I5I61_18945</name>
</gene>
<evidence type="ECO:0000313" key="3">
    <source>
        <dbReference type="Proteomes" id="UP000608450"/>
    </source>
</evidence>
<organism evidence="2 3">
    <name type="scientific">Pseudomonas nitroreducens</name>
    <dbReference type="NCBI Taxonomy" id="46680"/>
    <lineage>
        <taxon>Bacteria</taxon>
        <taxon>Pseudomonadati</taxon>
        <taxon>Pseudomonadota</taxon>
        <taxon>Gammaproteobacteria</taxon>
        <taxon>Pseudomonadales</taxon>
        <taxon>Pseudomonadaceae</taxon>
        <taxon>Pseudomonas</taxon>
    </lineage>
</organism>
<proteinExistence type="predicted"/>
<sequence>MYSVDYTTGLVTLNANKTGTITGITKGSTTVITVANSMAVGESVRIAGCAGMTQINGLRALITARTSGTITVAINSTAFSNYTSGGTVNTAPQSGEAVTAGFQFDIPCRFNTDLSGAFSDWGTIDATGIQILELLNP</sequence>
<dbReference type="EMBL" id="JADTFC010000050">
    <property type="protein sequence ID" value="MBG6289535.1"/>
    <property type="molecule type" value="Genomic_DNA"/>
</dbReference>
<evidence type="ECO:0000313" key="2">
    <source>
        <dbReference type="EMBL" id="MBG6289535.1"/>
    </source>
</evidence>
<dbReference type="Gene3D" id="2.40.30.180">
    <property type="entry name" value="Ubiquitin-activating enzyme E1, FCCH domain"/>
    <property type="match status" value="1"/>
</dbReference>
<evidence type="ECO:0000259" key="1">
    <source>
        <dbReference type="Pfam" id="PF09343"/>
    </source>
</evidence>
<protein>
    <submittedName>
        <fullName evidence="2">DUF2460 domain-containing protein</fullName>
    </submittedName>
</protein>
<accession>A0ABS0KQA3</accession>
<dbReference type="InterPro" id="IPR011740">
    <property type="entry name" value="DUF2460"/>
</dbReference>
<dbReference type="Proteomes" id="UP000608450">
    <property type="component" value="Unassembled WGS sequence"/>
</dbReference>
<reference evidence="2 3" key="1">
    <citation type="submission" date="2020-11" db="EMBL/GenBank/DDBJ databases">
        <title>Enhanced detection system for hospital associated transmission using whole genome sequencing surveillance.</title>
        <authorList>
            <person name="Harrison L.H."/>
            <person name="Van Tyne D."/>
            <person name="Marsh J.W."/>
            <person name="Griffith M.P."/>
            <person name="Snyder D.J."/>
            <person name="Cooper V.S."/>
            <person name="Mustapha M."/>
        </authorList>
    </citation>
    <scope>NUCLEOTIDE SEQUENCE [LARGE SCALE GENOMIC DNA]</scope>
    <source>
        <strain evidence="2 3">PSA00705</strain>
    </source>
</reference>
<keyword evidence="3" id="KW-1185">Reference proteome</keyword>